<dbReference type="InterPro" id="IPR035500">
    <property type="entry name" value="NHR-like_dom_sf"/>
</dbReference>
<evidence type="ECO:0000256" key="1">
    <source>
        <dbReference type="ARBA" id="ARBA00023015"/>
    </source>
</evidence>
<evidence type="ECO:0000256" key="2">
    <source>
        <dbReference type="ARBA" id="ARBA00023163"/>
    </source>
</evidence>
<gene>
    <name evidence="5" type="ORF">LOD99_4972</name>
</gene>
<dbReference type="Proteomes" id="UP001165289">
    <property type="component" value="Unassembled WGS sequence"/>
</dbReference>
<keyword evidence="3" id="KW-0675">Receptor</keyword>
<protein>
    <submittedName>
        <fullName evidence="5">Uncharacterized protein</fullName>
    </submittedName>
</protein>
<dbReference type="AlphaFoldDB" id="A0AAV7JT55"/>
<name>A0AAV7JT55_9METZ</name>
<keyword evidence="2" id="KW-0804">Transcription</keyword>
<dbReference type="SUPFAM" id="SSF48508">
    <property type="entry name" value="Nuclear receptor ligand-binding domain"/>
    <property type="match status" value="1"/>
</dbReference>
<dbReference type="EMBL" id="JAKMXF010000302">
    <property type="protein sequence ID" value="KAI6651724.1"/>
    <property type="molecule type" value="Genomic_DNA"/>
</dbReference>
<organism evidence="5 6">
    <name type="scientific">Oopsacas minuta</name>
    <dbReference type="NCBI Taxonomy" id="111878"/>
    <lineage>
        <taxon>Eukaryota</taxon>
        <taxon>Metazoa</taxon>
        <taxon>Porifera</taxon>
        <taxon>Hexactinellida</taxon>
        <taxon>Hexasterophora</taxon>
        <taxon>Lyssacinosida</taxon>
        <taxon>Leucopsacidae</taxon>
        <taxon>Oopsacas</taxon>
    </lineage>
</organism>
<comment type="caution">
    <text evidence="5">The sequence shown here is derived from an EMBL/GenBank/DDBJ whole genome shotgun (WGS) entry which is preliminary data.</text>
</comment>
<proteinExistence type="predicted"/>
<accession>A0AAV7JT55</accession>
<evidence type="ECO:0000313" key="5">
    <source>
        <dbReference type="EMBL" id="KAI6651724.1"/>
    </source>
</evidence>
<evidence type="ECO:0000256" key="3">
    <source>
        <dbReference type="ARBA" id="ARBA00023170"/>
    </source>
</evidence>
<reference evidence="5 6" key="1">
    <citation type="journal article" date="2023" name="BMC Biol.">
        <title>The compact genome of the sponge Oopsacas minuta (Hexactinellida) is lacking key metazoan core genes.</title>
        <authorList>
            <person name="Santini S."/>
            <person name="Schenkelaars Q."/>
            <person name="Jourda C."/>
            <person name="Duchesne M."/>
            <person name="Belahbib H."/>
            <person name="Rocher C."/>
            <person name="Selva M."/>
            <person name="Riesgo A."/>
            <person name="Vervoort M."/>
            <person name="Leys S.P."/>
            <person name="Kodjabachian L."/>
            <person name="Le Bivic A."/>
            <person name="Borchiellini C."/>
            <person name="Claverie J.M."/>
            <person name="Renard E."/>
        </authorList>
    </citation>
    <scope>NUCLEOTIDE SEQUENCE [LARGE SCALE GENOMIC DNA]</scope>
    <source>
        <strain evidence="5">SPO-2</strain>
    </source>
</reference>
<feature type="region of interest" description="Disordered" evidence="4">
    <location>
        <begin position="60"/>
        <end position="96"/>
    </location>
</feature>
<sequence length="311" mass="35005">MASYFKSAASSYKFGDLTKTTLWGLKEGVHLYTGKDEYEFGDVARKTTKHLSYLAGLVQSNQNEDDQEVSQSELSEENLNTPNSPEVINKSNPEPVEDRNKLVDNLQDGTASNSDVMNIFSRAFWSPRIQHTVIFTPSEEINPDVIWDSFFDRAYELANQCLQLTVLNMDDFVCEEPFLYMGLPSLILIEVVHRSLDCTDGFILSTGMKLTGDNCPEKHMLLFACMQASRGRLKLLQLNTNELAVMKLRLLFAGDDSKEVPLELTESIGIERLSAINAVVAEVTSVAIHLTQEVIFKQKFRAIFESITKNV</sequence>
<feature type="compositionally biased region" description="Polar residues" evidence="4">
    <location>
        <begin position="69"/>
        <end position="92"/>
    </location>
</feature>
<keyword evidence="1" id="KW-0805">Transcription regulation</keyword>
<evidence type="ECO:0000256" key="4">
    <source>
        <dbReference type="SAM" id="MobiDB-lite"/>
    </source>
</evidence>
<keyword evidence="6" id="KW-1185">Reference proteome</keyword>
<evidence type="ECO:0000313" key="6">
    <source>
        <dbReference type="Proteomes" id="UP001165289"/>
    </source>
</evidence>
<dbReference type="Gene3D" id="1.10.565.10">
    <property type="entry name" value="Retinoid X Receptor"/>
    <property type="match status" value="1"/>
</dbReference>